<organism evidence="1">
    <name type="scientific">Siphoviridae sp. ct5d86</name>
    <dbReference type="NCBI Taxonomy" id="2827561"/>
    <lineage>
        <taxon>Viruses</taxon>
        <taxon>Duplodnaviria</taxon>
        <taxon>Heunggongvirae</taxon>
        <taxon>Uroviricota</taxon>
        <taxon>Caudoviricetes</taxon>
    </lineage>
</organism>
<sequence length="34" mass="4092">MREECFQIHLLMPPIDNIGVFALKKTTPKHKLWR</sequence>
<name>A0A8S5LM22_9CAUD</name>
<accession>A0A8S5LM22</accession>
<proteinExistence type="predicted"/>
<protein>
    <submittedName>
        <fullName evidence="1">Uncharacterized protein</fullName>
    </submittedName>
</protein>
<reference evidence="1" key="1">
    <citation type="journal article" date="2021" name="Proc. Natl. Acad. Sci. U.S.A.">
        <title>A Catalog of Tens of Thousands of Viruses from Human Metagenomes Reveals Hidden Associations with Chronic Diseases.</title>
        <authorList>
            <person name="Tisza M.J."/>
            <person name="Buck C.B."/>
        </authorList>
    </citation>
    <scope>NUCLEOTIDE SEQUENCE</scope>
    <source>
        <strain evidence="1">Ct5d86</strain>
    </source>
</reference>
<evidence type="ECO:0000313" key="1">
    <source>
        <dbReference type="EMBL" id="DAD71017.1"/>
    </source>
</evidence>
<dbReference type="EMBL" id="BK015875">
    <property type="protein sequence ID" value="DAD71017.1"/>
    <property type="molecule type" value="Genomic_DNA"/>
</dbReference>